<reference evidence="2 3" key="1">
    <citation type="submission" date="2024-02" db="EMBL/GenBank/DDBJ databases">
        <title>Complete sequences of two Paenibacillus sp. strains and one Lysinibacillus strain isolated from the environment on STAA medium highlight biotechnological potential.</title>
        <authorList>
            <person name="Attere S.A."/>
            <person name="Piche L.C."/>
            <person name="Intertaglia L."/>
            <person name="Lami R."/>
            <person name="Charette S.J."/>
            <person name="Vincent A.T."/>
        </authorList>
    </citation>
    <scope>NUCLEOTIDE SEQUENCE [LARGE SCALE GENOMIC DNA]</scope>
    <source>
        <strain evidence="2 3">Y5S-7</strain>
        <plasmid evidence="2 3">pY5S7-1</plasmid>
    </source>
</reference>
<keyword evidence="2" id="KW-0614">Plasmid</keyword>
<gene>
    <name evidence="2" type="ORF">V6668_31495</name>
</gene>
<dbReference type="Proteomes" id="UP001364764">
    <property type="component" value="Plasmid pY5S7-1"/>
</dbReference>
<feature type="coiled-coil region" evidence="1">
    <location>
        <begin position="82"/>
        <end position="122"/>
    </location>
</feature>
<proteinExistence type="predicted"/>
<protein>
    <recommendedName>
        <fullName evidence="4">DUF4352 domain-containing protein</fullName>
    </recommendedName>
</protein>
<keyword evidence="1" id="KW-0175">Coiled coil</keyword>
<evidence type="ECO:0000313" key="3">
    <source>
        <dbReference type="Proteomes" id="UP001364764"/>
    </source>
</evidence>
<accession>A0ABD8B2N2</accession>
<evidence type="ECO:0000256" key="1">
    <source>
        <dbReference type="SAM" id="Coils"/>
    </source>
</evidence>
<geneLocation type="plasmid" evidence="2 3">
    <name>pY5S7-1</name>
</geneLocation>
<sequence length="244" mass="27799">MEVKELKRRNIALSIIISLMVVVLSACGKPITEELYSETVSQDVKNSTQLTQEEKDYYSKAIENANSESADLSAKTVSQIITGEKERQLRIAEEEKKRQEEIKRKQEEAEKEKQVQLKLLNESIKVGLIKKSVTYADSDKWIFRDIINMTLDLNNISDKTAKGFQGVISFKDMFGNEIKSLNVKYDKAIKAGSSASYDGSFEVNQFMDEDSELRDTPLEKITVDFQMDQIIFDDGVTVKRSDIE</sequence>
<organism evidence="2 3">
    <name type="scientific">Paenibacillus amylolyticus</name>
    <dbReference type="NCBI Taxonomy" id="1451"/>
    <lineage>
        <taxon>Bacteria</taxon>
        <taxon>Bacillati</taxon>
        <taxon>Bacillota</taxon>
        <taxon>Bacilli</taxon>
        <taxon>Bacillales</taxon>
        <taxon>Paenibacillaceae</taxon>
        <taxon>Paenibacillus</taxon>
    </lineage>
</organism>
<evidence type="ECO:0000313" key="2">
    <source>
        <dbReference type="EMBL" id="WWP23918.1"/>
    </source>
</evidence>
<dbReference type="RefSeq" id="WP_338709093.1">
    <property type="nucleotide sequence ID" value="NZ_CP145893.1"/>
</dbReference>
<dbReference type="EMBL" id="CP145893">
    <property type="protein sequence ID" value="WWP23918.1"/>
    <property type="molecule type" value="Genomic_DNA"/>
</dbReference>
<name>A0ABD8B2N2_PAEAM</name>
<dbReference type="GeneID" id="93480098"/>
<evidence type="ECO:0008006" key="4">
    <source>
        <dbReference type="Google" id="ProtNLM"/>
    </source>
</evidence>
<dbReference type="PROSITE" id="PS51257">
    <property type="entry name" value="PROKAR_LIPOPROTEIN"/>
    <property type="match status" value="1"/>
</dbReference>
<dbReference type="AlphaFoldDB" id="A0ABD8B2N2"/>